<dbReference type="RefSeq" id="WP_033891031.1">
    <property type="nucleotide sequence ID" value="NZ_JDUT01000004.1"/>
</dbReference>
<organism evidence="9 10">
    <name type="scientific">Bifidobacterium saguini DSM 23967</name>
    <dbReference type="NCBI Taxonomy" id="1437607"/>
    <lineage>
        <taxon>Bacteria</taxon>
        <taxon>Bacillati</taxon>
        <taxon>Actinomycetota</taxon>
        <taxon>Actinomycetes</taxon>
        <taxon>Bifidobacteriales</taxon>
        <taxon>Bifidobacteriaceae</taxon>
        <taxon>Bifidobacterium</taxon>
    </lineage>
</organism>
<sequence length="104" mass="10881">MPWFVLIVSGICESVWAIALDQSEGFSRLVPTVVFAIGLVASMGGLAFAMKHIPIGTSYAIWVGVGAAITAVYGMLSGEEAISLMRILLIIGLVACVIGLKLVD</sequence>
<comment type="caution">
    <text evidence="9">The sequence shown here is derived from an EMBL/GenBank/DDBJ whole genome shotgun (WGS) entry which is preliminary data.</text>
</comment>
<evidence type="ECO:0000256" key="1">
    <source>
        <dbReference type="ARBA" id="ARBA00004651"/>
    </source>
</evidence>
<dbReference type="OrthoDB" id="21828at2"/>
<dbReference type="InterPro" id="IPR037185">
    <property type="entry name" value="EmrE-like"/>
</dbReference>
<dbReference type="InterPro" id="IPR000390">
    <property type="entry name" value="Small_drug/metabolite_transptr"/>
</dbReference>
<dbReference type="FunFam" id="1.10.3730.20:FF:000001">
    <property type="entry name" value="Quaternary ammonium compound resistance transporter SugE"/>
    <property type="match status" value="1"/>
</dbReference>
<gene>
    <name evidence="9" type="ORF">BISA_0791</name>
</gene>
<name>A0A087DA41_9BIFI</name>
<keyword evidence="3" id="KW-1003">Cell membrane</keyword>
<evidence type="ECO:0000313" key="9">
    <source>
        <dbReference type="EMBL" id="KFI92391.1"/>
    </source>
</evidence>
<comment type="subcellular location">
    <subcellularLocation>
        <location evidence="1 7">Cell membrane</location>
        <topology evidence="1 7">Multi-pass membrane protein</topology>
    </subcellularLocation>
</comment>
<keyword evidence="2" id="KW-0813">Transport</keyword>
<dbReference type="AlphaFoldDB" id="A0A087DA41"/>
<protein>
    <submittedName>
        <fullName evidence="9">Small multidrug resistance protein</fullName>
    </submittedName>
</protein>
<dbReference type="GO" id="GO:0022857">
    <property type="term" value="F:transmembrane transporter activity"/>
    <property type="evidence" value="ECO:0007669"/>
    <property type="project" value="InterPro"/>
</dbReference>
<evidence type="ECO:0000256" key="5">
    <source>
        <dbReference type="ARBA" id="ARBA00022989"/>
    </source>
</evidence>
<feature type="transmembrane region" description="Helical" evidence="8">
    <location>
        <begin position="33"/>
        <end position="50"/>
    </location>
</feature>
<evidence type="ECO:0000256" key="2">
    <source>
        <dbReference type="ARBA" id="ARBA00022448"/>
    </source>
</evidence>
<accession>A0A087DA41</accession>
<dbReference type="Proteomes" id="UP000029066">
    <property type="component" value="Unassembled WGS sequence"/>
</dbReference>
<reference evidence="9 10" key="1">
    <citation type="submission" date="2014-03" db="EMBL/GenBank/DDBJ databases">
        <title>Genomics of Bifidobacteria.</title>
        <authorList>
            <person name="Ventura M."/>
            <person name="Milani C."/>
            <person name="Lugli G.A."/>
        </authorList>
    </citation>
    <scope>NUCLEOTIDE SEQUENCE [LARGE SCALE GENOMIC DNA]</scope>
    <source>
        <strain evidence="9 10">DSM 23967</strain>
    </source>
</reference>
<evidence type="ECO:0000256" key="7">
    <source>
        <dbReference type="RuleBase" id="RU003942"/>
    </source>
</evidence>
<evidence type="ECO:0000256" key="4">
    <source>
        <dbReference type="ARBA" id="ARBA00022692"/>
    </source>
</evidence>
<dbReference type="SUPFAM" id="SSF103481">
    <property type="entry name" value="Multidrug resistance efflux transporter EmrE"/>
    <property type="match status" value="1"/>
</dbReference>
<evidence type="ECO:0000256" key="8">
    <source>
        <dbReference type="SAM" id="Phobius"/>
    </source>
</evidence>
<comment type="similarity">
    <text evidence="7">Belongs to the drug/metabolite transporter (DMT) superfamily. Small multidrug resistance (SMR) (TC 2.A.7.1) family.</text>
</comment>
<dbReference type="Gene3D" id="1.10.3730.20">
    <property type="match status" value="1"/>
</dbReference>
<keyword evidence="4 7" id="KW-0812">Transmembrane</keyword>
<proteinExistence type="inferred from homology"/>
<keyword evidence="6 8" id="KW-0472">Membrane</keyword>
<feature type="transmembrane region" description="Helical" evidence="8">
    <location>
        <begin position="82"/>
        <end position="103"/>
    </location>
</feature>
<keyword evidence="5 8" id="KW-1133">Transmembrane helix</keyword>
<dbReference type="PANTHER" id="PTHR30561">
    <property type="entry name" value="SMR FAMILY PROTON-DEPENDENT DRUG EFFLUX TRANSPORTER SUGE"/>
    <property type="match status" value="1"/>
</dbReference>
<evidence type="ECO:0000313" key="10">
    <source>
        <dbReference type="Proteomes" id="UP000029066"/>
    </source>
</evidence>
<feature type="transmembrane region" description="Helical" evidence="8">
    <location>
        <begin position="57"/>
        <end position="76"/>
    </location>
</feature>
<dbReference type="InterPro" id="IPR045324">
    <property type="entry name" value="Small_multidrug_res"/>
</dbReference>
<dbReference type="GO" id="GO:0005886">
    <property type="term" value="C:plasma membrane"/>
    <property type="evidence" value="ECO:0007669"/>
    <property type="project" value="UniProtKB-SubCell"/>
</dbReference>
<evidence type="ECO:0000256" key="3">
    <source>
        <dbReference type="ARBA" id="ARBA00022475"/>
    </source>
</evidence>
<evidence type="ECO:0000256" key="6">
    <source>
        <dbReference type="ARBA" id="ARBA00023136"/>
    </source>
</evidence>
<dbReference type="PANTHER" id="PTHR30561:SF0">
    <property type="entry name" value="GUANIDINIUM EXPORTER"/>
    <property type="match status" value="1"/>
</dbReference>
<dbReference type="Pfam" id="PF00893">
    <property type="entry name" value="Multi_Drug_Res"/>
    <property type="match status" value="1"/>
</dbReference>
<dbReference type="EMBL" id="JGZN01000008">
    <property type="protein sequence ID" value="KFI92391.1"/>
    <property type="molecule type" value="Genomic_DNA"/>
</dbReference>